<dbReference type="Pfam" id="PF03358">
    <property type="entry name" value="FMN_red"/>
    <property type="match status" value="1"/>
</dbReference>
<dbReference type="Proteomes" id="UP000198769">
    <property type="component" value="Unassembled WGS sequence"/>
</dbReference>
<evidence type="ECO:0000313" key="2">
    <source>
        <dbReference type="EMBL" id="SFN21556.1"/>
    </source>
</evidence>
<dbReference type="EMBL" id="FOVD01000002">
    <property type="protein sequence ID" value="SFN21556.1"/>
    <property type="molecule type" value="Genomic_DNA"/>
</dbReference>
<feature type="domain" description="NADPH-dependent FMN reductase-like" evidence="1">
    <location>
        <begin position="1"/>
        <end position="145"/>
    </location>
</feature>
<reference evidence="3" key="1">
    <citation type="submission" date="2016-10" db="EMBL/GenBank/DDBJ databases">
        <authorList>
            <person name="Varghese N."/>
            <person name="Submissions S."/>
        </authorList>
    </citation>
    <scope>NUCLEOTIDE SEQUENCE [LARGE SCALE GENOMIC DNA]</scope>
    <source>
        <strain evidence="3">DSM 25575</strain>
    </source>
</reference>
<keyword evidence="3" id="KW-1185">Reference proteome</keyword>
<dbReference type="SUPFAM" id="SSF52218">
    <property type="entry name" value="Flavoproteins"/>
    <property type="match status" value="1"/>
</dbReference>
<dbReference type="OrthoDB" id="5767802at2"/>
<dbReference type="InterPro" id="IPR050712">
    <property type="entry name" value="NAD(P)H-dep_reductase"/>
</dbReference>
<dbReference type="GO" id="GO:0010181">
    <property type="term" value="F:FMN binding"/>
    <property type="evidence" value="ECO:0007669"/>
    <property type="project" value="TreeGrafter"/>
</dbReference>
<dbReference type="GO" id="GO:0016491">
    <property type="term" value="F:oxidoreductase activity"/>
    <property type="evidence" value="ECO:0007669"/>
    <property type="project" value="InterPro"/>
</dbReference>
<dbReference type="PANTHER" id="PTHR30543:SF21">
    <property type="entry name" value="NAD(P)H-DEPENDENT FMN REDUCTASE LOT6"/>
    <property type="match status" value="1"/>
</dbReference>
<dbReference type="InterPro" id="IPR005025">
    <property type="entry name" value="FMN_Rdtase-like_dom"/>
</dbReference>
<proteinExistence type="predicted"/>
<gene>
    <name evidence="2" type="ORF">SAMN05421594_1533</name>
</gene>
<protein>
    <submittedName>
        <fullName evidence="2">NAD(P)H-dependent FMN reductase</fullName>
    </submittedName>
</protein>
<dbReference type="PANTHER" id="PTHR30543">
    <property type="entry name" value="CHROMATE REDUCTASE"/>
    <property type="match status" value="1"/>
</dbReference>
<evidence type="ECO:0000259" key="1">
    <source>
        <dbReference type="Pfam" id="PF03358"/>
    </source>
</evidence>
<accession>A0A1I4X7Z2</accession>
<sequence length="179" mass="20075">MKILAFAGSTSSTSINRELVKFVLKDFQDEEINLIDLNDFTMPVFSVDLEKKGFPAEAHNFLREIGGCDVIICSLAEHNRSYSSAFKNVFDWSSRINVKVFQNKPMLLMSTSPGGYGGGNVMNTAKTFFPQFAADIKDTFSLPKFYENFDLESGVINPDMLKELKDKIGNFKNAVKTND</sequence>
<dbReference type="AlphaFoldDB" id="A0A1I4X7Z2"/>
<dbReference type="RefSeq" id="WP_090023952.1">
    <property type="nucleotide sequence ID" value="NZ_FOVD01000002.1"/>
</dbReference>
<dbReference type="GO" id="GO:0005829">
    <property type="term" value="C:cytosol"/>
    <property type="evidence" value="ECO:0007669"/>
    <property type="project" value="TreeGrafter"/>
</dbReference>
<organism evidence="2 3">
    <name type="scientific">Chryseobacterium oleae</name>
    <dbReference type="NCBI Taxonomy" id="491207"/>
    <lineage>
        <taxon>Bacteria</taxon>
        <taxon>Pseudomonadati</taxon>
        <taxon>Bacteroidota</taxon>
        <taxon>Flavobacteriia</taxon>
        <taxon>Flavobacteriales</taxon>
        <taxon>Weeksellaceae</taxon>
        <taxon>Chryseobacterium group</taxon>
        <taxon>Chryseobacterium</taxon>
    </lineage>
</organism>
<dbReference type="Gene3D" id="3.40.50.360">
    <property type="match status" value="1"/>
</dbReference>
<dbReference type="InterPro" id="IPR029039">
    <property type="entry name" value="Flavoprotein-like_sf"/>
</dbReference>
<evidence type="ECO:0000313" key="3">
    <source>
        <dbReference type="Proteomes" id="UP000198769"/>
    </source>
</evidence>
<name>A0A1I4X7Z2_CHROL</name>